<evidence type="ECO:0000259" key="2">
    <source>
        <dbReference type="Pfam" id="PF17479"/>
    </source>
</evidence>
<evidence type="ECO:0000313" key="4">
    <source>
        <dbReference type="Proteomes" id="UP000239663"/>
    </source>
</evidence>
<feature type="domain" description="DUF3048" evidence="2">
    <location>
        <begin position="205"/>
        <end position="313"/>
    </location>
</feature>
<dbReference type="InterPro" id="IPR023158">
    <property type="entry name" value="YerB-like_sf"/>
</dbReference>
<feature type="domain" description="DUF3048" evidence="1">
    <location>
        <begin position="36"/>
        <end position="176"/>
    </location>
</feature>
<dbReference type="AlphaFoldDB" id="A0A2S7MVI9"/>
<sequence>MIICTVLLAGCKSNEAPETAKKEDSNSRHTSEVYPLTGLEAEEGEDHRAIAVMVNNHPEARPQSGLSKADVVYEILAESNITRLLAIYQSEFPETFGPVRSARDYYIRLAKGYDSLFVFHGWSPEAKKLIESNYVDHLNGLKYDGTLFERASFRKAPHNSYITYDHVMEGAEEKGYDMNTSAPSYTFMSKEEANEIKGDDYSKISVSYDSSSFDVTYEYNENSETYSRYTAGMRTEDYDTNEPVELANVFIIEAEHEVVDDKGRRDIDLESGGNAYLLQKGKLLKIQWESDDNRIVPVTDGKEIKLVPGKTWINVIPTSGLEESVTLSNN</sequence>
<gene>
    <name evidence="3" type="ORF">CYL18_18090</name>
</gene>
<dbReference type="InterPro" id="IPR021416">
    <property type="entry name" value="DUF3048_N"/>
</dbReference>
<dbReference type="Pfam" id="PF17479">
    <property type="entry name" value="DUF3048_C"/>
    <property type="match status" value="1"/>
</dbReference>
<dbReference type="Proteomes" id="UP000239663">
    <property type="component" value="Unassembled WGS sequence"/>
</dbReference>
<proteinExistence type="predicted"/>
<protein>
    <submittedName>
        <fullName evidence="3">DUF3048 domain-containing protein</fullName>
    </submittedName>
</protein>
<evidence type="ECO:0000313" key="3">
    <source>
        <dbReference type="EMBL" id="PQD93765.1"/>
    </source>
</evidence>
<dbReference type="SUPFAM" id="SSF159774">
    <property type="entry name" value="YerB-like"/>
    <property type="match status" value="1"/>
</dbReference>
<organism evidence="3 4">
    <name type="scientific">Pradoshia eiseniae</name>
    <dbReference type="NCBI Taxonomy" id="2064768"/>
    <lineage>
        <taxon>Bacteria</taxon>
        <taxon>Bacillati</taxon>
        <taxon>Bacillota</taxon>
        <taxon>Bacilli</taxon>
        <taxon>Bacillales</taxon>
        <taxon>Bacillaceae</taxon>
        <taxon>Pradoshia</taxon>
    </lineage>
</organism>
<dbReference type="OrthoDB" id="9779102at2"/>
<name>A0A2S7MVI9_9BACI</name>
<dbReference type="Pfam" id="PF11258">
    <property type="entry name" value="DUF3048"/>
    <property type="match status" value="1"/>
</dbReference>
<reference evidence="3 4" key="1">
    <citation type="submission" date="2017-12" db="EMBL/GenBank/DDBJ databases">
        <title>Taxonomic description and draft genome of Pradoshia cofamensis Gen. nov., sp. nov., a thermotolerant bacillale isolated from anterior gut of earthworm Eisenia fetida.</title>
        <authorList>
            <person name="Saha T."/>
            <person name="Chakraborty R."/>
        </authorList>
    </citation>
    <scope>NUCLEOTIDE SEQUENCE [LARGE SCALE GENOMIC DNA]</scope>
    <source>
        <strain evidence="3 4">EAG3</strain>
    </source>
</reference>
<keyword evidence="4" id="KW-1185">Reference proteome</keyword>
<dbReference type="Gene3D" id="3.50.90.10">
    <property type="entry name" value="YerB-like"/>
    <property type="match status" value="1"/>
</dbReference>
<evidence type="ECO:0000259" key="1">
    <source>
        <dbReference type="Pfam" id="PF11258"/>
    </source>
</evidence>
<dbReference type="InterPro" id="IPR035328">
    <property type="entry name" value="DUF3048_C"/>
</dbReference>
<accession>A0A2S7MVI9</accession>
<dbReference type="EMBL" id="PKOZ01000023">
    <property type="protein sequence ID" value="PQD93765.1"/>
    <property type="molecule type" value="Genomic_DNA"/>
</dbReference>
<comment type="caution">
    <text evidence="3">The sequence shown here is derived from an EMBL/GenBank/DDBJ whole genome shotgun (WGS) entry which is preliminary data.</text>
</comment>